<keyword evidence="5" id="KW-1185">Reference proteome</keyword>
<dbReference type="GO" id="GO:0010468">
    <property type="term" value="P:regulation of gene expression"/>
    <property type="evidence" value="ECO:0007669"/>
    <property type="project" value="TreeGrafter"/>
</dbReference>
<dbReference type="Gene3D" id="2.170.16.10">
    <property type="entry name" value="Hedgehog/Intein (Hint) domain"/>
    <property type="match status" value="1"/>
</dbReference>
<evidence type="ECO:0000256" key="1">
    <source>
        <dbReference type="ARBA" id="ARBA00022473"/>
    </source>
</evidence>
<proteinExistence type="predicted"/>
<dbReference type="GO" id="GO:0016539">
    <property type="term" value="P:intein-mediated protein splicing"/>
    <property type="evidence" value="ECO:0007669"/>
    <property type="project" value="InterPro"/>
</dbReference>
<feature type="domain" description="Hint" evidence="3">
    <location>
        <begin position="10"/>
        <end position="118"/>
    </location>
</feature>
<dbReference type="PROSITE" id="PS50817">
    <property type="entry name" value="INTEIN_N_TER"/>
    <property type="match status" value="1"/>
</dbReference>
<sequence>MKSSQAAKNGGCFPADSTVVTKTGRKRLEDLQVGEEVLVMEDGGKLAFGSVLLFLDRDEGAAGEFVTLRTARGNSIALTPSHLVYSVPAAANAANATEASTVRFAGDVEVGDAVLVRSTRDPTQVETDRVVQIGRETRRGVFAPLTDRGTILVDDAVASCYAVIDSHRVAHYSFLPVRWLAAVFPPERTASRLASGVHWYAEFLYALAPYVLPSSLLYGV</sequence>
<dbReference type="GO" id="GO:0001708">
    <property type="term" value="P:cell fate specification"/>
    <property type="evidence" value="ECO:0007669"/>
    <property type="project" value="TreeGrafter"/>
</dbReference>
<evidence type="ECO:0000259" key="3">
    <source>
        <dbReference type="SMART" id="SM00306"/>
    </source>
</evidence>
<dbReference type="PRINTS" id="PR00632">
    <property type="entry name" value="SONICHHOG"/>
</dbReference>
<dbReference type="SUPFAM" id="SSF51294">
    <property type="entry name" value="Hedgehog/intein (Hint) domain"/>
    <property type="match status" value="1"/>
</dbReference>
<dbReference type="GO" id="GO:0016540">
    <property type="term" value="P:protein autoprocessing"/>
    <property type="evidence" value="ECO:0007669"/>
    <property type="project" value="InterPro"/>
</dbReference>
<dbReference type="GO" id="GO:0007267">
    <property type="term" value="P:cell-cell signaling"/>
    <property type="evidence" value="ECO:0007669"/>
    <property type="project" value="InterPro"/>
</dbReference>
<dbReference type="SMART" id="SM00306">
    <property type="entry name" value="HintN"/>
    <property type="match status" value="1"/>
</dbReference>
<dbReference type="InterPro" id="IPR036844">
    <property type="entry name" value="Hint_dom_sf"/>
</dbReference>
<dbReference type="PANTHER" id="PTHR11889">
    <property type="entry name" value="HEDGEHOG"/>
    <property type="match status" value="1"/>
</dbReference>
<name>A0A7R9AFN6_9CRUS</name>
<dbReference type="EMBL" id="LR904948">
    <property type="protein sequence ID" value="CAD7253197.1"/>
    <property type="molecule type" value="Genomic_DNA"/>
</dbReference>
<dbReference type="GO" id="GO:0007224">
    <property type="term" value="P:smoothened signaling pathway"/>
    <property type="evidence" value="ECO:0007669"/>
    <property type="project" value="TreeGrafter"/>
</dbReference>
<dbReference type="AlphaFoldDB" id="A0A7R9AFN6"/>
<dbReference type="InterPro" id="IPR003587">
    <property type="entry name" value="Hint_dom_N"/>
</dbReference>
<reference evidence="4" key="1">
    <citation type="submission" date="2020-11" db="EMBL/GenBank/DDBJ databases">
        <authorList>
            <person name="Tran Van P."/>
        </authorList>
    </citation>
    <scope>NUCLEOTIDE SEQUENCE</scope>
</reference>
<evidence type="ECO:0000313" key="4">
    <source>
        <dbReference type="EMBL" id="CAD7253197.1"/>
    </source>
</evidence>
<dbReference type="FunFam" id="2.170.16.10:FF:000001">
    <property type="entry name" value="Indian hedgehog"/>
    <property type="match status" value="1"/>
</dbReference>
<keyword evidence="1" id="KW-0217">Developmental protein</keyword>
<dbReference type="CDD" id="cd00081">
    <property type="entry name" value="Hint"/>
    <property type="match status" value="1"/>
</dbReference>
<dbReference type="InterPro" id="IPR001767">
    <property type="entry name" value="Hedgehog_Hint"/>
</dbReference>
<dbReference type="GO" id="GO:0005113">
    <property type="term" value="F:patched binding"/>
    <property type="evidence" value="ECO:0007669"/>
    <property type="project" value="TreeGrafter"/>
</dbReference>
<evidence type="ECO:0000256" key="2">
    <source>
        <dbReference type="ARBA" id="ARBA00022729"/>
    </source>
</evidence>
<dbReference type="Pfam" id="PF01079">
    <property type="entry name" value="Hint"/>
    <property type="match status" value="1"/>
</dbReference>
<evidence type="ECO:0000313" key="5">
    <source>
        <dbReference type="Proteomes" id="UP000677054"/>
    </source>
</evidence>
<dbReference type="EMBL" id="CAJPEV010005431">
    <property type="protein sequence ID" value="CAG0903152.1"/>
    <property type="molecule type" value="Genomic_DNA"/>
</dbReference>
<dbReference type="InterPro" id="IPR001657">
    <property type="entry name" value="Hedgehog"/>
</dbReference>
<dbReference type="Proteomes" id="UP000677054">
    <property type="component" value="Unassembled WGS sequence"/>
</dbReference>
<dbReference type="GO" id="GO:0005509">
    <property type="term" value="F:calcium ion binding"/>
    <property type="evidence" value="ECO:0007669"/>
    <property type="project" value="TreeGrafter"/>
</dbReference>
<dbReference type="GO" id="GO:0005615">
    <property type="term" value="C:extracellular space"/>
    <property type="evidence" value="ECO:0007669"/>
    <property type="project" value="TreeGrafter"/>
</dbReference>
<organism evidence="4">
    <name type="scientific">Darwinula stevensoni</name>
    <dbReference type="NCBI Taxonomy" id="69355"/>
    <lineage>
        <taxon>Eukaryota</taxon>
        <taxon>Metazoa</taxon>
        <taxon>Ecdysozoa</taxon>
        <taxon>Arthropoda</taxon>
        <taxon>Crustacea</taxon>
        <taxon>Oligostraca</taxon>
        <taxon>Ostracoda</taxon>
        <taxon>Podocopa</taxon>
        <taxon>Podocopida</taxon>
        <taxon>Darwinulocopina</taxon>
        <taxon>Darwinuloidea</taxon>
        <taxon>Darwinulidae</taxon>
        <taxon>Darwinula</taxon>
    </lineage>
</organism>
<dbReference type="PANTHER" id="PTHR11889:SF31">
    <property type="entry name" value="PROTEIN HEDGEHOG"/>
    <property type="match status" value="1"/>
</dbReference>
<dbReference type="GO" id="GO:0048731">
    <property type="term" value="P:system development"/>
    <property type="evidence" value="ECO:0007669"/>
    <property type="project" value="UniProtKB-ARBA"/>
</dbReference>
<dbReference type="InterPro" id="IPR006141">
    <property type="entry name" value="Intein_N"/>
</dbReference>
<accession>A0A7R9AFN6</accession>
<dbReference type="OrthoDB" id="5212at2759"/>
<dbReference type="InterPro" id="IPR050387">
    <property type="entry name" value="Hedgehog_Signaling"/>
</dbReference>
<protein>
    <recommendedName>
        <fullName evidence="3">Hint domain-containing protein</fullName>
    </recommendedName>
</protein>
<gene>
    <name evidence="4" type="ORF">DSTB1V02_LOCUS12947</name>
</gene>
<keyword evidence="2" id="KW-0732">Signal</keyword>